<evidence type="ECO:0000259" key="4">
    <source>
        <dbReference type="Pfam" id="PF03486"/>
    </source>
</evidence>
<dbReference type="Gene3D" id="3.50.50.60">
    <property type="entry name" value="FAD/NAD(P)-binding domain"/>
    <property type="match status" value="1"/>
</dbReference>
<evidence type="ECO:0000313" key="6">
    <source>
        <dbReference type="EMBL" id="MFM9413802.1"/>
    </source>
</evidence>
<accession>A0ABW9GYV9</accession>
<dbReference type="InterPro" id="IPR023166">
    <property type="entry name" value="BaiN-like_dom_sf"/>
</dbReference>
<dbReference type="Gene3D" id="2.40.30.10">
    <property type="entry name" value="Translation factors"/>
    <property type="match status" value="1"/>
</dbReference>
<dbReference type="SUPFAM" id="SSF160996">
    <property type="entry name" value="HI0933 insert domain-like"/>
    <property type="match status" value="1"/>
</dbReference>
<dbReference type="EMBL" id="JBJUVG010000006">
    <property type="protein sequence ID" value="MFM9413802.1"/>
    <property type="molecule type" value="Genomic_DNA"/>
</dbReference>
<dbReference type="Pfam" id="PF22780">
    <property type="entry name" value="HI0933_like_1st"/>
    <property type="match status" value="1"/>
</dbReference>
<keyword evidence="2" id="KW-0285">Flavoprotein</keyword>
<dbReference type="SUPFAM" id="SSF51905">
    <property type="entry name" value="FAD/NAD(P)-binding domain"/>
    <property type="match status" value="1"/>
</dbReference>
<sequence>MEDVLVVGGGPAGMMAAIAAAEGGARVTLLEKMPHLGKKLLITGKGRCNVTTDFGQDQLIEHIHHNPRFIYSALARLGPREVRAFFEDRGCPLKVERGGRVFPESDRAQSILDVLLAALKEAGVTVQTKAAVEEVVQNKDQSWTVRTSAGSYTGKALVLATGGASYPATGSTGDGYRLAADLGIAVVPARPALVPLVCRPGWVQAAQGLSLRNIRIIFTAEGKVIYSDFGEMMCTHFGVSGPIILSASGRLVDYWQDHPGPIQATVDLKPALDEKQLDDRLLRMIKKDGRKQLVNGLKPLLPQKLISPFIAEAQLDPAQRMLDLTRADRLKMVHLLQNMPLTVTGPRPLREAIVTAGGIAVGQVAPKTMALRSHAGLYACGELLDIDANTGGFNLQIAFSTGYVAGHAAKACAAYFDGEGSSCK</sequence>
<evidence type="ECO:0000256" key="3">
    <source>
        <dbReference type="ARBA" id="ARBA00022827"/>
    </source>
</evidence>
<dbReference type="Pfam" id="PF03486">
    <property type="entry name" value="HI0933_like"/>
    <property type="match status" value="1"/>
</dbReference>
<dbReference type="InterPro" id="IPR004792">
    <property type="entry name" value="BaiN-like"/>
</dbReference>
<dbReference type="PANTHER" id="PTHR42887:SF2">
    <property type="entry name" value="OS12G0638800 PROTEIN"/>
    <property type="match status" value="1"/>
</dbReference>
<name>A0ABW9GYV9_9FIRM</name>
<feature type="domain" description="RsdA/BaiN/AoA(So)-like insert" evidence="5">
    <location>
        <begin position="190"/>
        <end position="354"/>
    </location>
</feature>
<evidence type="ECO:0000313" key="7">
    <source>
        <dbReference type="Proteomes" id="UP001631949"/>
    </source>
</evidence>
<dbReference type="PANTHER" id="PTHR42887">
    <property type="entry name" value="OS12G0638800 PROTEIN"/>
    <property type="match status" value="1"/>
</dbReference>
<dbReference type="InterPro" id="IPR055178">
    <property type="entry name" value="RsdA/BaiN/AoA(So)-like_dom"/>
</dbReference>
<proteinExistence type="predicted"/>
<dbReference type="PRINTS" id="PR00368">
    <property type="entry name" value="FADPNR"/>
</dbReference>
<evidence type="ECO:0000259" key="5">
    <source>
        <dbReference type="Pfam" id="PF22780"/>
    </source>
</evidence>
<dbReference type="PRINTS" id="PR00411">
    <property type="entry name" value="PNDRDTASEI"/>
</dbReference>
<evidence type="ECO:0000256" key="1">
    <source>
        <dbReference type="ARBA" id="ARBA00001974"/>
    </source>
</evidence>
<dbReference type="RefSeq" id="WP_408977418.1">
    <property type="nucleotide sequence ID" value="NZ_JBJUVG010000006.1"/>
</dbReference>
<protein>
    <submittedName>
        <fullName evidence="6">NAD(P)/FAD-dependent oxidoreductase</fullName>
    </submittedName>
</protein>
<keyword evidence="7" id="KW-1185">Reference proteome</keyword>
<dbReference type="NCBIfam" id="TIGR00275">
    <property type="entry name" value="aminoacetone oxidase family FAD-binding enzyme"/>
    <property type="match status" value="1"/>
</dbReference>
<comment type="caution">
    <text evidence="6">The sequence shown here is derived from an EMBL/GenBank/DDBJ whole genome shotgun (WGS) entry which is preliminary data.</text>
</comment>
<organism evidence="6 7">
    <name type="scientific">Peptococcus simiae</name>
    <dbReference type="NCBI Taxonomy" id="1643805"/>
    <lineage>
        <taxon>Bacteria</taxon>
        <taxon>Bacillati</taxon>
        <taxon>Bacillota</taxon>
        <taxon>Clostridia</taxon>
        <taxon>Eubacteriales</taxon>
        <taxon>Peptococcaceae</taxon>
        <taxon>Peptococcus</taxon>
    </lineage>
</organism>
<evidence type="ECO:0000256" key="2">
    <source>
        <dbReference type="ARBA" id="ARBA00022630"/>
    </source>
</evidence>
<dbReference type="Gene3D" id="1.10.8.260">
    <property type="entry name" value="HI0933 insert domain-like"/>
    <property type="match status" value="1"/>
</dbReference>
<comment type="cofactor">
    <cofactor evidence="1">
        <name>FAD</name>
        <dbReference type="ChEBI" id="CHEBI:57692"/>
    </cofactor>
</comment>
<dbReference type="InterPro" id="IPR057661">
    <property type="entry name" value="RsdA/BaiN/AoA(So)_Rossmann"/>
</dbReference>
<dbReference type="Proteomes" id="UP001631949">
    <property type="component" value="Unassembled WGS sequence"/>
</dbReference>
<gene>
    <name evidence="6" type="ORF">ACKQTC_05440</name>
</gene>
<dbReference type="InterPro" id="IPR036188">
    <property type="entry name" value="FAD/NAD-bd_sf"/>
</dbReference>
<feature type="domain" description="RsdA/BaiN/AoA(So)-like Rossmann fold-like" evidence="4">
    <location>
        <begin position="3"/>
        <end position="407"/>
    </location>
</feature>
<reference evidence="6 7" key="1">
    <citation type="journal article" date="2016" name="Int. J. Syst. Evol. Microbiol.">
        <title>Peptococcus simiae sp. nov., isolated from rhesus macaque faeces and emended description of the genus Peptococcus.</title>
        <authorList>
            <person name="Shkoporov A.N."/>
            <person name="Efimov B.A."/>
            <person name="Kondova I."/>
            <person name="Ouwerling B."/>
            <person name="Chaplin A.V."/>
            <person name="Shcherbakova V.A."/>
            <person name="Langermans J.A.M."/>
        </authorList>
    </citation>
    <scope>NUCLEOTIDE SEQUENCE [LARGE SCALE GENOMIC DNA]</scope>
    <source>
        <strain evidence="6 7">M108</strain>
    </source>
</reference>
<keyword evidence="3" id="KW-0274">FAD</keyword>